<evidence type="ECO:0000313" key="1">
    <source>
        <dbReference type="EMBL" id="KAG5379824.1"/>
    </source>
</evidence>
<gene>
    <name evidence="1" type="primary">A07g506860.1_BraROA</name>
    <name evidence="2" type="synonym">A05g500430.1_BraROA</name>
    <name evidence="2" type="ORF">IGI04_017553</name>
    <name evidence="1" type="ORF">IGI04_027666</name>
</gene>
<sequence length="142" mass="15804">MSLSASPLLKLASITQALTVVRRLHCFWDSHNIMGIALSSLIKSLRGAATELFPCVQTMVEIQKKELVTYPIQNESHSSPSKPTRSSEPASCAELGSSVCCRKMDGLSFLHYLQQLDKSQTLPWFNKCVTPNMCYQILISQL</sequence>
<dbReference type="Proteomes" id="UP000823674">
    <property type="component" value="Chromosome A07"/>
</dbReference>
<evidence type="ECO:0000313" key="3">
    <source>
        <dbReference type="Proteomes" id="UP000823674"/>
    </source>
</evidence>
<organism evidence="1 3">
    <name type="scientific">Brassica rapa subsp. trilocularis</name>
    <dbReference type="NCBI Taxonomy" id="1813537"/>
    <lineage>
        <taxon>Eukaryota</taxon>
        <taxon>Viridiplantae</taxon>
        <taxon>Streptophyta</taxon>
        <taxon>Embryophyta</taxon>
        <taxon>Tracheophyta</taxon>
        <taxon>Spermatophyta</taxon>
        <taxon>Magnoliopsida</taxon>
        <taxon>eudicotyledons</taxon>
        <taxon>Gunneridae</taxon>
        <taxon>Pentapetalae</taxon>
        <taxon>rosids</taxon>
        <taxon>malvids</taxon>
        <taxon>Brassicales</taxon>
        <taxon>Brassicaceae</taxon>
        <taxon>Brassiceae</taxon>
        <taxon>Brassica</taxon>
    </lineage>
</organism>
<name>A0ABQ7KZP1_BRACM</name>
<dbReference type="Proteomes" id="UP000823674">
    <property type="component" value="Chromosome A05"/>
</dbReference>
<dbReference type="EMBL" id="JADBGQ010000005">
    <property type="protein sequence ID" value="KAG5395739.1"/>
    <property type="molecule type" value="Genomic_DNA"/>
</dbReference>
<accession>A0ABQ7KZP1</accession>
<keyword evidence="3" id="KW-1185">Reference proteome</keyword>
<comment type="caution">
    <text evidence="1">The sequence shown here is derived from an EMBL/GenBank/DDBJ whole genome shotgun (WGS) entry which is preliminary data.</text>
</comment>
<proteinExistence type="predicted"/>
<dbReference type="EMBL" id="JADBGQ010000009">
    <property type="protein sequence ID" value="KAG5379824.1"/>
    <property type="molecule type" value="Genomic_DNA"/>
</dbReference>
<reference evidence="1 3" key="1">
    <citation type="submission" date="2021-03" db="EMBL/GenBank/DDBJ databases">
        <authorList>
            <person name="King G.J."/>
            <person name="Bancroft I."/>
            <person name="Baten A."/>
            <person name="Bloomfield J."/>
            <person name="Borpatragohain P."/>
            <person name="He Z."/>
            <person name="Irish N."/>
            <person name="Irwin J."/>
            <person name="Liu K."/>
            <person name="Mauleon R.P."/>
            <person name="Moore J."/>
            <person name="Morris R."/>
            <person name="Ostergaard L."/>
            <person name="Wang B."/>
            <person name="Wells R."/>
        </authorList>
    </citation>
    <scope>NUCLEOTIDE SEQUENCE [LARGE SCALE GENOMIC DNA]</scope>
    <source>
        <strain evidence="1">R-o-18</strain>
        <tissue evidence="1">Leaf</tissue>
    </source>
</reference>
<evidence type="ECO:0000313" key="2">
    <source>
        <dbReference type="EMBL" id="KAG5395739.1"/>
    </source>
</evidence>
<protein>
    <submittedName>
        <fullName evidence="1">Uncharacterized protein</fullName>
    </submittedName>
</protein>